<sequence>MERGGPYSIVNIDACEPIANEDGNQTGRLVDAIRTIVDYQLNASRQPWLLYLTTPVQTDSVSEGAQRALHDQVRNNVAADTEFAEELAGRYADGEDVDQYLVRVSQENGHEFVRTITLAVSKWLVHLAEQANFNVKKLPAVCYSMFRKEPYLPNMVSTCYLFLPRNIPILDNTGLTPNAQPHAGQAPISDHIRALRRSVEIENIDETISNSLELKSALVAETKALLGAVGYDVDHPERGYDIWLSSEPMELADDTAHMES</sequence>
<protein>
    <submittedName>
        <fullName evidence="1">Uncharacterized protein</fullName>
    </submittedName>
</protein>
<evidence type="ECO:0000313" key="2">
    <source>
        <dbReference type="Proteomes" id="UP000027746"/>
    </source>
</evidence>
<organism evidence="1 2">
    <name type="scientific">Pseudosulfitobacter pseudonitzschiae</name>
    <dbReference type="NCBI Taxonomy" id="1402135"/>
    <lineage>
        <taxon>Bacteria</taxon>
        <taxon>Pseudomonadati</taxon>
        <taxon>Pseudomonadota</taxon>
        <taxon>Alphaproteobacteria</taxon>
        <taxon>Rhodobacterales</taxon>
        <taxon>Roseobacteraceae</taxon>
        <taxon>Pseudosulfitobacter</taxon>
    </lineage>
</organism>
<name>A0A073J6L1_9RHOB</name>
<dbReference type="EMBL" id="JAMD01000001">
    <property type="protein sequence ID" value="KEJ98278.1"/>
    <property type="molecule type" value="Genomic_DNA"/>
</dbReference>
<dbReference type="Proteomes" id="UP000027746">
    <property type="component" value="Unassembled WGS sequence"/>
</dbReference>
<gene>
    <name evidence="1" type="ORF">SUH3_04600</name>
</gene>
<proteinExistence type="predicted"/>
<reference evidence="1 2" key="1">
    <citation type="submission" date="2014-01" db="EMBL/GenBank/DDBJ databases">
        <title>Sulfitobacter sp. H3 (MCCC 1A00686) Genome Sequencing.</title>
        <authorList>
            <person name="Lai Q."/>
            <person name="Hong Z."/>
        </authorList>
    </citation>
    <scope>NUCLEOTIDE SEQUENCE [LARGE SCALE GENOMIC DNA]</scope>
    <source>
        <strain evidence="1 2">H3</strain>
    </source>
</reference>
<comment type="caution">
    <text evidence="1">The sequence shown here is derived from an EMBL/GenBank/DDBJ whole genome shotgun (WGS) entry which is preliminary data.</text>
</comment>
<dbReference type="AlphaFoldDB" id="A0A073J6L1"/>
<evidence type="ECO:0000313" key="1">
    <source>
        <dbReference type="EMBL" id="KEJ98278.1"/>
    </source>
</evidence>
<keyword evidence="2" id="KW-1185">Reference proteome</keyword>
<accession>A0A073J6L1</accession>